<accession>A0ABZ1SVP7</accession>
<dbReference type="Proteomes" id="UP001432011">
    <property type="component" value="Chromosome"/>
</dbReference>
<evidence type="ECO:0008006" key="3">
    <source>
        <dbReference type="Google" id="ProtNLM"/>
    </source>
</evidence>
<keyword evidence="2" id="KW-1185">Reference proteome</keyword>
<dbReference type="RefSeq" id="WP_260617574.1">
    <property type="nucleotide sequence ID" value="NZ_CP108085.1"/>
</dbReference>
<protein>
    <recommendedName>
        <fullName evidence="3">Short-chain dehydrogenase</fullName>
    </recommendedName>
</protein>
<name>A0ABZ1SVP7_9ACTN</name>
<evidence type="ECO:0000313" key="1">
    <source>
        <dbReference type="EMBL" id="WUP76587.1"/>
    </source>
</evidence>
<reference evidence="1" key="1">
    <citation type="submission" date="2022-10" db="EMBL/GenBank/DDBJ databases">
        <title>The complete genomes of actinobacterial strains from the NBC collection.</title>
        <authorList>
            <person name="Joergensen T.S."/>
            <person name="Alvarez Arevalo M."/>
            <person name="Sterndorff E.B."/>
            <person name="Faurdal D."/>
            <person name="Vuksanovic O."/>
            <person name="Mourched A.-S."/>
            <person name="Charusanti P."/>
            <person name="Shaw S."/>
            <person name="Blin K."/>
            <person name="Weber T."/>
        </authorList>
    </citation>
    <scope>NUCLEOTIDE SEQUENCE</scope>
    <source>
        <strain evidence="1">NBC_00254</strain>
    </source>
</reference>
<sequence>MLADAEKPPRRLVLGNTLPEIEAIYAERLREWREWAPVTEAAFG</sequence>
<gene>
    <name evidence="1" type="ORF">OG913_06080</name>
</gene>
<proteinExistence type="predicted"/>
<evidence type="ECO:0000313" key="2">
    <source>
        <dbReference type="Proteomes" id="UP001432011"/>
    </source>
</evidence>
<dbReference type="EMBL" id="CP108085">
    <property type="protein sequence ID" value="WUP76587.1"/>
    <property type="molecule type" value="Genomic_DNA"/>
</dbReference>
<organism evidence="1 2">
    <name type="scientific">Microbispora hainanensis</name>
    <dbReference type="NCBI Taxonomy" id="568844"/>
    <lineage>
        <taxon>Bacteria</taxon>
        <taxon>Bacillati</taxon>
        <taxon>Actinomycetota</taxon>
        <taxon>Actinomycetes</taxon>
        <taxon>Streptosporangiales</taxon>
        <taxon>Streptosporangiaceae</taxon>
        <taxon>Microbispora</taxon>
    </lineage>
</organism>